<organism evidence="1">
    <name type="scientific">marine sediment metagenome</name>
    <dbReference type="NCBI Taxonomy" id="412755"/>
    <lineage>
        <taxon>unclassified sequences</taxon>
        <taxon>metagenomes</taxon>
        <taxon>ecological metagenomes</taxon>
    </lineage>
</organism>
<accession>X1DAQ3</accession>
<sequence>MKESSWGMGGHFEVWKNPEHGWIWPYISGSIKEFEDVLDINPNPNDWEKRILKQIARELLLMEG</sequence>
<dbReference type="InterPro" id="IPR028995">
    <property type="entry name" value="Glyco_hydro_57/38_cen_sf"/>
</dbReference>
<dbReference type="InterPro" id="IPR037090">
    <property type="entry name" value="57_glycoside_trans_central"/>
</dbReference>
<proteinExistence type="predicted"/>
<evidence type="ECO:0000313" key="1">
    <source>
        <dbReference type="EMBL" id="GAH05380.1"/>
    </source>
</evidence>
<dbReference type="AlphaFoldDB" id="X1DAQ3"/>
<protein>
    <submittedName>
        <fullName evidence="1">Uncharacterized protein</fullName>
    </submittedName>
</protein>
<reference evidence="1" key="1">
    <citation type="journal article" date="2014" name="Front. Microbiol.">
        <title>High frequency of phylogenetically diverse reductive dehalogenase-homologous genes in deep subseafloor sedimentary metagenomes.</title>
        <authorList>
            <person name="Kawai M."/>
            <person name="Futagami T."/>
            <person name="Toyoda A."/>
            <person name="Takaki Y."/>
            <person name="Nishi S."/>
            <person name="Hori S."/>
            <person name="Arai W."/>
            <person name="Tsubouchi T."/>
            <person name="Morono Y."/>
            <person name="Uchiyama I."/>
            <person name="Ito T."/>
            <person name="Fujiyama A."/>
            <person name="Inagaki F."/>
            <person name="Takami H."/>
        </authorList>
    </citation>
    <scope>NUCLEOTIDE SEQUENCE</scope>
    <source>
        <strain evidence="1">Expedition CK06-06</strain>
    </source>
</reference>
<name>X1DAQ3_9ZZZZ</name>
<comment type="caution">
    <text evidence="1">The sequence shown here is derived from an EMBL/GenBank/DDBJ whole genome shotgun (WGS) entry which is preliminary data.</text>
</comment>
<dbReference type="EMBL" id="BART01038316">
    <property type="protein sequence ID" value="GAH05380.1"/>
    <property type="molecule type" value="Genomic_DNA"/>
</dbReference>
<feature type="non-terminal residue" evidence="1">
    <location>
        <position position="64"/>
    </location>
</feature>
<dbReference type="SUPFAM" id="SSF88688">
    <property type="entry name" value="Families 57/38 glycoside transferase middle domain"/>
    <property type="match status" value="1"/>
</dbReference>
<dbReference type="Gene3D" id="1.20.1430.10">
    <property type="entry name" value="Families 57/38 glycoside transferase, middle domain"/>
    <property type="match status" value="1"/>
</dbReference>
<gene>
    <name evidence="1" type="ORF">S01H4_63620</name>
</gene>